<name>A0ABV8U976_9PROT</name>
<dbReference type="InterPro" id="IPR050965">
    <property type="entry name" value="UPF0336/Enoyl-CoA_hydratase"/>
</dbReference>
<organism evidence="1 2">
    <name type="scientific">Kordiimonas lipolytica</name>
    <dbReference type="NCBI Taxonomy" id="1662421"/>
    <lineage>
        <taxon>Bacteria</taxon>
        <taxon>Pseudomonadati</taxon>
        <taxon>Pseudomonadota</taxon>
        <taxon>Alphaproteobacteria</taxon>
        <taxon>Kordiimonadales</taxon>
        <taxon>Kordiimonadaceae</taxon>
        <taxon>Kordiimonas</taxon>
    </lineage>
</organism>
<protein>
    <submittedName>
        <fullName evidence="1">Phosphate acetyltransferase</fullName>
    </submittedName>
</protein>
<evidence type="ECO:0000313" key="2">
    <source>
        <dbReference type="Proteomes" id="UP001595776"/>
    </source>
</evidence>
<sequence length="124" mass="13494">MIRIGATHSISRTFTPEDIKTYLEMGGACAGSNTVPEPLIGGMFSYLLGVELPGPGTMYLKQETSFKGDAAIGRPLEATVEITNLRPEKKLIDLSTTCKDQNGNMVAEGRALVYLDREDWPPSM</sequence>
<keyword evidence="2" id="KW-1185">Reference proteome</keyword>
<comment type="caution">
    <text evidence="1">The sequence shown here is derived from an EMBL/GenBank/DDBJ whole genome shotgun (WGS) entry which is preliminary data.</text>
</comment>
<reference evidence="2" key="1">
    <citation type="journal article" date="2019" name="Int. J. Syst. Evol. Microbiol.">
        <title>The Global Catalogue of Microorganisms (GCM) 10K type strain sequencing project: providing services to taxonomists for standard genome sequencing and annotation.</title>
        <authorList>
            <consortium name="The Broad Institute Genomics Platform"/>
            <consortium name="The Broad Institute Genome Sequencing Center for Infectious Disease"/>
            <person name="Wu L."/>
            <person name="Ma J."/>
        </authorList>
    </citation>
    <scope>NUCLEOTIDE SEQUENCE [LARGE SCALE GENOMIC DNA]</scope>
    <source>
        <strain evidence="2">CGMCC 1.15304</strain>
    </source>
</reference>
<accession>A0ABV8U976</accession>
<evidence type="ECO:0000313" key="1">
    <source>
        <dbReference type="EMBL" id="MFC4347768.1"/>
    </source>
</evidence>
<dbReference type="PANTHER" id="PTHR43437:SF3">
    <property type="entry name" value="HYDROXYACYL-THIOESTER DEHYDRATASE TYPE 2, MITOCHONDRIAL"/>
    <property type="match status" value="1"/>
</dbReference>
<dbReference type="Gene3D" id="3.10.129.10">
    <property type="entry name" value="Hotdog Thioesterase"/>
    <property type="match status" value="1"/>
</dbReference>
<dbReference type="PANTHER" id="PTHR43437">
    <property type="entry name" value="HYDROXYACYL-THIOESTER DEHYDRATASE TYPE 2, MITOCHONDRIAL-RELATED"/>
    <property type="match status" value="1"/>
</dbReference>
<dbReference type="SUPFAM" id="SSF54637">
    <property type="entry name" value="Thioesterase/thiol ester dehydrase-isomerase"/>
    <property type="match status" value="1"/>
</dbReference>
<gene>
    <name evidence="1" type="ORF">ACFO5Q_07935</name>
</gene>
<proteinExistence type="predicted"/>
<dbReference type="EMBL" id="JBHSCR010000005">
    <property type="protein sequence ID" value="MFC4347768.1"/>
    <property type="molecule type" value="Genomic_DNA"/>
</dbReference>
<dbReference type="InterPro" id="IPR029069">
    <property type="entry name" value="HotDog_dom_sf"/>
</dbReference>
<dbReference type="RefSeq" id="WP_068152443.1">
    <property type="nucleotide sequence ID" value="NZ_JBHSCR010000005.1"/>
</dbReference>
<dbReference type="Proteomes" id="UP001595776">
    <property type="component" value="Unassembled WGS sequence"/>
</dbReference>